<keyword evidence="4" id="KW-1185">Reference proteome</keyword>
<dbReference type="NCBIfam" id="TIGR01617">
    <property type="entry name" value="arsC_related"/>
    <property type="match status" value="1"/>
</dbReference>
<dbReference type="OrthoDB" id="9794155at2"/>
<evidence type="ECO:0000256" key="2">
    <source>
        <dbReference type="PROSITE-ProRule" id="PRU01282"/>
    </source>
</evidence>
<dbReference type="RefSeq" id="WP_009134030.1">
    <property type="nucleotide sequence ID" value="NZ_CP102250.1"/>
</dbReference>
<dbReference type="AlphaFoldDB" id="G5H8G4"/>
<gene>
    <name evidence="3" type="ORF">HMPREF9450_01224</name>
</gene>
<name>G5H8G4_9BACT</name>
<sequence>MKPLFIQYAKCGTCIKARKWLEAHNIAFDTRDIITQNPTEPELGSWLRDSSLPVQKFFNTSGLKYKELNLKDKVKTTPEDQLLALLASDGKLVKRPVLVFSDRVLVGFKEEEWAKTLL</sequence>
<dbReference type="CDD" id="cd03036">
    <property type="entry name" value="ArsC_like"/>
    <property type="match status" value="1"/>
</dbReference>
<dbReference type="Gene3D" id="3.40.30.10">
    <property type="entry name" value="Glutaredoxin"/>
    <property type="match status" value="1"/>
</dbReference>
<evidence type="ECO:0000313" key="3">
    <source>
        <dbReference type="EMBL" id="EHB92359.1"/>
    </source>
</evidence>
<protein>
    <recommendedName>
        <fullName evidence="5">ArsC family protein</fullName>
    </recommendedName>
</protein>
<reference evidence="3 4" key="1">
    <citation type="submission" date="2011-08" db="EMBL/GenBank/DDBJ databases">
        <title>The Genome Sequence of Alistipes indistinctus YIT 12060.</title>
        <authorList>
            <consortium name="The Broad Institute Genome Sequencing Platform"/>
            <person name="Earl A."/>
            <person name="Ward D."/>
            <person name="Feldgarden M."/>
            <person name="Gevers D."/>
            <person name="Morotomi M."/>
            <person name="Young S.K."/>
            <person name="Zeng Q."/>
            <person name="Gargeya S."/>
            <person name="Fitzgerald M."/>
            <person name="Haas B."/>
            <person name="Abouelleil A."/>
            <person name="Alvarado L."/>
            <person name="Arachchi H.M."/>
            <person name="Berlin A."/>
            <person name="Brown A."/>
            <person name="Chapman S.B."/>
            <person name="Chen Z."/>
            <person name="Dunbar C."/>
            <person name="Freedman E."/>
            <person name="Gearin G."/>
            <person name="Gellesch M."/>
            <person name="Goldberg J."/>
            <person name="Griggs A."/>
            <person name="Gujja S."/>
            <person name="Heiman D."/>
            <person name="Howarth C."/>
            <person name="Larson L."/>
            <person name="Lui A."/>
            <person name="MacDonald P.J.P."/>
            <person name="Montmayeur A."/>
            <person name="Murphy C."/>
            <person name="Neiman D."/>
            <person name="Pearson M."/>
            <person name="Priest M."/>
            <person name="Roberts A."/>
            <person name="Saif S."/>
            <person name="Shea T."/>
            <person name="Shenoy N."/>
            <person name="Sisk P."/>
            <person name="Stolte C."/>
            <person name="Sykes S."/>
            <person name="Wortman J."/>
            <person name="Nusbaum C."/>
            <person name="Birren B."/>
        </authorList>
    </citation>
    <scope>NUCLEOTIDE SEQUENCE [LARGE SCALE GENOMIC DNA]</scope>
    <source>
        <strain evidence="3 4">YIT 12060</strain>
    </source>
</reference>
<comment type="caution">
    <text evidence="3">The sequence shown here is derived from an EMBL/GenBank/DDBJ whole genome shotgun (WGS) entry which is preliminary data.</text>
</comment>
<dbReference type="InterPro" id="IPR036249">
    <property type="entry name" value="Thioredoxin-like_sf"/>
</dbReference>
<dbReference type="PATRIC" id="fig|742725.3.peg.1299"/>
<dbReference type="Pfam" id="PF03960">
    <property type="entry name" value="ArsC"/>
    <property type="match status" value="1"/>
</dbReference>
<organism evidence="3 4">
    <name type="scientific">Alistipes indistinctus YIT 12060</name>
    <dbReference type="NCBI Taxonomy" id="742725"/>
    <lineage>
        <taxon>Bacteria</taxon>
        <taxon>Pseudomonadati</taxon>
        <taxon>Bacteroidota</taxon>
        <taxon>Bacteroidia</taxon>
        <taxon>Bacteroidales</taxon>
        <taxon>Rikenellaceae</taxon>
        <taxon>Alistipes</taxon>
    </lineage>
</organism>
<evidence type="ECO:0008006" key="5">
    <source>
        <dbReference type="Google" id="ProtNLM"/>
    </source>
</evidence>
<evidence type="ECO:0000256" key="1">
    <source>
        <dbReference type="ARBA" id="ARBA00007198"/>
    </source>
</evidence>
<comment type="similarity">
    <text evidence="1 2">Belongs to the ArsC family.</text>
</comment>
<evidence type="ECO:0000313" key="4">
    <source>
        <dbReference type="Proteomes" id="UP000006008"/>
    </source>
</evidence>
<dbReference type="PANTHER" id="PTHR30041:SF8">
    <property type="entry name" value="PROTEIN YFFB"/>
    <property type="match status" value="1"/>
</dbReference>
<dbReference type="STRING" id="742725.HMPREF9450_01224"/>
<dbReference type="HOGENOM" id="CLU_116644_2_0_10"/>
<dbReference type="PROSITE" id="PS51353">
    <property type="entry name" value="ARSC"/>
    <property type="match status" value="1"/>
</dbReference>
<dbReference type="GeneID" id="92815746"/>
<accession>G5H8G4</accession>
<dbReference type="EMBL" id="ADLD01000011">
    <property type="protein sequence ID" value="EHB92359.1"/>
    <property type="molecule type" value="Genomic_DNA"/>
</dbReference>
<dbReference type="InterPro" id="IPR006660">
    <property type="entry name" value="Arsenate_reductase-like"/>
</dbReference>
<proteinExistence type="inferred from homology"/>
<dbReference type="PANTHER" id="PTHR30041">
    <property type="entry name" value="ARSENATE REDUCTASE"/>
    <property type="match status" value="1"/>
</dbReference>
<dbReference type="InterPro" id="IPR006504">
    <property type="entry name" value="Tscrpt_reg_Spx/MgsR"/>
</dbReference>
<dbReference type="eggNOG" id="COG1393">
    <property type="taxonomic scope" value="Bacteria"/>
</dbReference>
<dbReference type="SUPFAM" id="SSF52833">
    <property type="entry name" value="Thioredoxin-like"/>
    <property type="match status" value="1"/>
</dbReference>
<dbReference type="Proteomes" id="UP000006008">
    <property type="component" value="Unassembled WGS sequence"/>
</dbReference>